<reference evidence="2 3" key="1">
    <citation type="submission" date="2016-12" db="EMBL/GenBank/DDBJ databases">
        <authorList>
            <person name="Song W.-J."/>
            <person name="Kurnit D.M."/>
        </authorList>
    </citation>
    <scope>NUCLEOTIDE SEQUENCE [LARGE SCALE GENOMIC DNA]</scope>
    <source>
        <strain evidence="2 3">IMCC3135</strain>
    </source>
</reference>
<dbReference type="GO" id="GO:0005737">
    <property type="term" value="C:cytoplasm"/>
    <property type="evidence" value="ECO:0007669"/>
    <property type="project" value="TreeGrafter"/>
</dbReference>
<accession>A0A2Z2NTF0</accession>
<name>A0A2Z2NTF0_9GAMM</name>
<dbReference type="EMBL" id="CP018632">
    <property type="protein sequence ID" value="ASJ70887.1"/>
    <property type="molecule type" value="Genomic_DNA"/>
</dbReference>
<gene>
    <name evidence="2" type="ORF">IMCC3135_03870</name>
</gene>
<dbReference type="Proteomes" id="UP000250079">
    <property type="component" value="Chromosome"/>
</dbReference>
<dbReference type="PANTHER" id="PTHR48079">
    <property type="entry name" value="PROTEIN YEEZ"/>
    <property type="match status" value="1"/>
</dbReference>
<dbReference type="OrthoDB" id="9803892at2"/>
<dbReference type="RefSeq" id="WP_088921665.1">
    <property type="nucleotide sequence ID" value="NZ_CP018632.1"/>
</dbReference>
<dbReference type="InterPro" id="IPR051783">
    <property type="entry name" value="NAD(P)-dependent_oxidoreduct"/>
</dbReference>
<feature type="domain" description="NAD(P)-binding" evidence="1">
    <location>
        <begin position="20"/>
        <end position="124"/>
    </location>
</feature>
<keyword evidence="3" id="KW-1185">Reference proteome</keyword>
<evidence type="ECO:0000259" key="1">
    <source>
        <dbReference type="Pfam" id="PF13460"/>
    </source>
</evidence>
<proteinExistence type="predicted"/>
<dbReference type="Pfam" id="PF13460">
    <property type="entry name" value="NAD_binding_10"/>
    <property type="match status" value="1"/>
</dbReference>
<dbReference type="Gene3D" id="3.40.50.720">
    <property type="entry name" value="NAD(P)-binding Rossmann-like Domain"/>
    <property type="match status" value="1"/>
</dbReference>
<dbReference type="SUPFAM" id="SSF51735">
    <property type="entry name" value="NAD(P)-binding Rossmann-fold domains"/>
    <property type="match status" value="1"/>
</dbReference>
<dbReference type="GO" id="GO:0004029">
    <property type="term" value="F:aldehyde dehydrogenase (NAD+) activity"/>
    <property type="evidence" value="ECO:0007669"/>
    <property type="project" value="TreeGrafter"/>
</dbReference>
<dbReference type="InterPro" id="IPR036291">
    <property type="entry name" value="NAD(P)-bd_dom_sf"/>
</dbReference>
<protein>
    <recommendedName>
        <fullName evidence="1">NAD(P)-binding domain-containing protein</fullName>
    </recommendedName>
</protein>
<dbReference type="AlphaFoldDB" id="A0A2Z2NTF0"/>
<evidence type="ECO:0000313" key="3">
    <source>
        <dbReference type="Proteomes" id="UP000250079"/>
    </source>
</evidence>
<sequence length="333" mass="36739">MNSESFARIEPHPGRALVLGATGGIGSEIADKLLRKDWQVIGLARDVEAARRDQLITTGIDWQQGDAMLEGDVQRVAQGVDVIVHAVNPPGYRHWKTQVLPMLDNTIAAARAQGGARIVLPGTLYNFDAASSPVISEHTPQTVRTCKGRIRIEMEKRLAAAAPEVPSLILRAGDFFGANARSSWFSQAMVASTRPVSKFVSVGNGAGHAYAYLPDLAECFAQLIERRSSLRSFECLQFAGHWDKNGRAMAHAVERVIGYQLPLRQFPWWLMRLLAPLGGFPREALEVLPLWRHPVRLDNTRLLELLGEEPRTELDDAVRQTLQGMQALPGTSI</sequence>
<dbReference type="KEGG" id="gai:IMCC3135_03870"/>
<organism evidence="2 3">
    <name type="scientific">Granulosicoccus antarcticus IMCC3135</name>
    <dbReference type="NCBI Taxonomy" id="1192854"/>
    <lineage>
        <taxon>Bacteria</taxon>
        <taxon>Pseudomonadati</taxon>
        <taxon>Pseudomonadota</taxon>
        <taxon>Gammaproteobacteria</taxon>
        <taxon>Chromatiales</taxon>
        <taxon>Granulosicoccaceae</taxon>
        <taxon>Granulosicoccus</taxon>
    </lineage>
</organism>
<evidence type="ECO:0000313" key="2">
    <source>
        <dbReference type="EMBL" id="ASJ70887.1"/>
    </source>
</evidence>
<dbReference type="InterPro" id="IPR016040">
    <property type="entry name" value="NAD(P)-bd_dom"/>
</dbReference>
<dbReference type="PANTHER" id="PTHR48079:SF6">
    <property type="entry name" value="NAD(P)-BINDING DOMAIN-CONTAINING PROTEIN-RELATED"/>
    <property type="match status" value="1"/>
</dbReference>